<comment type="caution">
    <text evidence="1">The sequence shown here is derived from an EMBL/GenBank/DDBJ whole genome shotgun (WGS) entry which is preliminary data.</text>
</comment>
<evidence type="ECO:0000313" key="1">
    <source>
        <dbReference type="EMBL" id="PPR00173.1"/>
    </source>
</evidence>
<organism evidence="1 2">
    <name type="scientific">Panaeolus cyanescens</name>
    <dbReference type="NCBI Taxonomy" id="181874"/>
    <lineage>
        <taxon>Eukaryota</taxon>
        <taxon>Fungi</taxon>
        <taxon>Dikarya</taxon>
        <taxon>Basidiomycota</taxon>
        <taxon>Agaricomycotina</taxon>
        <taxon>Agaricomycetes</taxon>
        <taxon>Agaricomycetidae</taxon>
        <taxon>Agaricales</taxon>
        <taxon>Agaricineae</taxon>
        <taxon>Galeropsidaceae</taxon>
        <taxon>Panaeolus</taxon>
    </lineage>
</organism>
<proteinExistence type="predicted"/>
<gene>
    <name evidence="1" type="ORF">CVT24_005085</name>
</gene>
<evidence type="ECO:0000313" key="2">
    <source>
        <dbReference type="Proteomes" id="UP000284842"/>
    </source>
</evidence>
<reference evidence="1 2" key="1">
    <citation type="journal article" date="2018" name="Evol. Lett.">
        <title>Horizontal gene cluster transfer increased hallucinogenic mushroom diversity.</title>
        <authorList>
            <person name="Reynolds H.T."/>
            <person name="Vijayakumar V."/>
            <person name="Gluck-Thaler E."/>
            <person name="Korotkin H.B."/>
            <person name="Matheny P.B."/>
            <person name="Slot J.C."/>
        </authorList>
    </citation>
    <scope>NUCLEOTIDE SEQUENCE [LARGE SCALE GENOMIC DNA]</scope>
    <source>
        <strain evidence="1 2">2629</strain>
    </source>
</reference>
<dbReference type="AlphaFoldDB" id="A0A409YB03"/>
<dbReference type="EMBL" id="NHTK01001328">
    <property type="protein sequence ID" value="PPR00173.1"/>
    <property type="molecule type" value="Genomic_DNA"/>
</dbReference>
<dbReference type="InParanoid" id="A0A409YB03"/>
<name>A0A409YB03_9AGAR</name>
<sequence>MWDTICSPEAMKRAENHFIQLQNDYWKTEFERSARIVKFTNTQASAIEILLGIEHYYYLNNHAFNPHYQNRLSPLIFAEILERIRNAQLERQTLMDEQMQLLTTPNTDSNLQTTLVTSLRDATKRLISYINQLAKFYSAPSGFDIEPRLSAYQCLLGITHSSQDFIRATQRALSDLPRIPSNKARRADLSATLENAKRDFQCTYFALCDFGSPPFGLDKFIPSVTPRLADRIALEALYRRHRLQRLVKRH</sequence>
<protein>
    <submittedName>
        <fullName evidence="1">Uncharacterized protein</fullName>
    </submittedName>
</protein>
<keyword evidence="2" id="KW-1185">Reference proteome</keyword>
<accession>A0A409YB03</accession>
<dbReference type="Proteomes" id="UP000284842">
    <property type="component" value="Unassembled WGS sequence"/>
</dbReference>